<keyword evidence="10 20" id="KW-0472">Membrane</keyword>
<dbReference type="EMBL" id="VBQZ03000143">
    <property type="protein sequence ID" value="MXQ95722.1"/>
    <property type="molecule type" value="Genomic_DNA"/>
</dbReference>
<evidence type="ECO:0000256" key="14">
    <source>
        <dbReference type="ARBA" id="ARBA00049062"/>
    </source>
</evidence>
<dbReference type="GO" id="GO:0046872">
    <property type="term" value="F:metal ion binding"/>
    <property type="evidence" value="ECO:0007669"/>
    <property type="project" value="UniProtKB-KW"/>
</dbReference>
<feature type="binding site" evidence="16">
    <location>
        <position position="589"/>
    </location>
    <ligand>
        <name>Na(+)</name>
        <dbReference type="ChEBI" id="CHEBI:29101"/>
        <label>1</label>
    </ligand>
</feature>
<keyword evidence="11" id="KW-0325">Glycoprotein</keyword>
<keyword evidence="7" id="KW-0532">Neurotransmitter transport</keyword>
<reference evidence="21" key="1">
    <citation type="submission" date="2019-10" db="EMBL/GenBank/DDBJ databases">
        <title>The sequence and de novo assembly of the wild yak genome.</title>
        <authorList>
            <person name="Liu Y."/>
        </authorList>
    </citation>
    <scope>NUCLEOTIDE SEQUENCE [LARGE SCALE GENOMIC DNA]</scope>
    <source>
        <strain evidence="21">WY2019</strain>
    </source>
</reference>
<comment type="catalytic activity">
    <reaction evidence="14">
        <text>taurine(out) + chloride(out) + 2 Na(+)(out) = taurine(in) + chloride(in) + 2 Na(+)(in)</text>
        <dbReference type="Rhea" id="RHEA:71223"/>
        <dbReference type="ChEBI" id="CHEBI:17996"/>
        <dbReference type="ChEBI" id="CHEBI:29101"/>
        <dbReference type="ChEBI" id="CHEBI:507393"/>
    </reaction>
    <physiologicalReaction direction="left-to-right" evidence="14">
        <dbReference type="Rhea" id="RHEA:71224"/>
    </physiologicalReaction>
</comment>
<dbReference type="PROSITE" id="PS50267">
    <property type="entry name" value="NA_NEUROTRAN_SYMP_3"/>
    <property type="match status" value="1"/>
</dbReference>
<feature type="transmembrane region" description="Helical" evidence="20">
    <location>
        <begin position="618"/>
        <end position="636"/>
    </location>
</feature>
<feature type="transmembrane region" description="Helical" evidence="20">
    <location>
        <begin position="236"/>
        <end position="254"/>
    </location>
</feature>
<organism evidence="21 22">
    <name type="scientific">Bos mutus</name>
    <name type="common">wild yak</name>
    <dbReference type="NCBI Taxonomy" id="72004"/>
    <lineage>
        <taxon>Eukaryota</taxon>
        <taxon>Metazoa</taxon>
        <taxon>Chordata</taxon>
        <taxon>Craniata</taxon>
        <taxon>Vertebrata</taxon>
        <taxon>Euteleostomi</taxon>
        <taxon>Mammalia</taxon>
        <taxon>Eutheria</taxon>
        <taxon>Laurasiatheria</taxon>
        <taxon>Artiodactyla</taxon>
        <taxon>Ruminantia</taxon>
        <taxon>Pecora</taxon>
        <taxon>Bovidae</taxon>
        <taxon>Bovinae</taxon>
        <taxon>Bos</taxon>
    </lineage>
</organism>
<evidence type="ECO:0000256" key="10">
    <source>
        <dbReference type="ARBA" id="ARBA00023136"/>
    </source>
</evidence>
<dbReference type="GO" id="GO:0042995">
    <property type="term" value="C:cell projection"/>
    <property type="evidence" value="ECO:0007669"/>
    <property type="project" value="TreeGrafter"/>
</dbReference>
<feature type="binding site" evidence="16">
    <location>
        <position position="521"/>
    </location>
    <ligand>
        <name>Na(+)</name>
        <dbReference type="ChEBI" id="CHEBI:29101"/>
        <label>1</label>
    </ligand>
</feature>
<keyword evidence="5" id="KW-0597">Phosphoprotein</keyword>
<dbReference type="GO" id="GO:0005369">
    <property type="term" value="F:taurine:sodium symporter activity"/>
    <property type="evidence" value="ECO:0007669"/>
    <property type="project" value="InterPro"/>
</dbReference>
<name>A0A6B0S1E8_9CETA</name>
<comment type="catalytic activity">
    <reaction evidence="13">
        <text>beta-alanine(out) + chloride(out) + 2 Na(+)(out) = beta-alanine(in) + chloride(in) + 2 Na(+)(in)</text>
        <dbReference type="Rhea" id="RHEA:71247"/>
        <dbReference type="ChEBI" id="CHEBI:17996"/>
        <dbReference type="ChEBI" id="CHEBI:29101"/>
        <dbReference type="ChEBI" id="CHEBI:57966"/>
    </reaction>
    <physiologicalReaction direction="left-to-right" evidence="13">
        <dbReference type="Rhea" id="RHEA:71248"/>
    </physiologicalReaction>
</comment>
<dbReference type="CDD" id="cd11510">
    <property type="entry name" value="SLC6sbd_TauT"/>
    <property type="match status" value="1"/>
</dbReference>
<dbReference type="SUPFAM" id="SSF161070">
    <property type="entry name" value="SNF-like"/>
    <property type="match status" value="1"/>
</dbReference>
<feature type="transmembrane region" description="Helical" evidence="20">
    <location>
        <begin position="431"/>
        <end position="464"/>
    </location>
</feature>
<evidence type="ECO:0000313" key="21">
    <source>
        <dbReference type="EMBL" id="MXQ95722.1"/>
    </source>
</evidence>
<keyword evidence="17" id="KW-1015">Disulfide bond</keyword>
<dbReference type="PRINTS" id="PR01200">
    <property type="entry name" value="TAUTRANSPORT"/>
</dbReference>
<gene>
    <name evidence="21" type="ORF">E5288_WYG018284</name>
</gene>
<feature type="compositionally biased region" description="Basic and acidic residues" evidence="19">
    <location>
        <begin position="215"/>
        <end position="228"/>
    </location>
</feature>
<feature type="transmembrane region" description="Helical" evidence="20">
    <location>
        <begin position="266"/>
        <end position="287"/>
    </location>
</feature>
<dbReference type="InterPro" id="IPR037272">
    <property type="entry name" value="SNS_sf"/>
</dbReference>
<keyword evidence="4" id="KW-1003">Cell membrane</keyword>
<sequence>MAVGSPSEDGCGKAPWTSAWYKVRRSECRLGSGDAFRWTEGGEQEPGDQAKTCDAERRQKGFMKTVWRAGRLALLPDSNGAPSLEESKRPEQQRFVRSLQNTARDDAEADGRDLLKALLQTHGPGGCSRGCDFRQNPGDRVGVAGSERAGGHSKDAWFSSTHLRIVVDPLHPDFRQSLGRESEEEDMATKEKLQCLKDFHKDILKPSPGKSPGTRPEDEAEGKPPQREKWASRIDFVLSVAGGFVGLGNVWRFPYLCYKNGGGAFLIPYFIFLFGGGLPVFFLEVIIGQYTSEGGITCWEKICPLFAGIGYASIVIVSLLNIYYIIILAWAMYYLFQSFQSELPWAKCNHSWNTPHCLEDTLRRNRSLWISNSTTNFTSPVTEFWERKVLSLSSGIDEPGALKWDLALCLLLVWLVCFFCIWKGVKSTGKVVYFTATFPFAMLLVLLVRGLTLPGAGAGIKFYLYPDISRLEDPQVWIDAGTQIFFSYAICLGAMTSLGSYNEYKYNSYRQVDCMLLGCLNSGTSFVSGFAIFSILGFMAQEQGVDIADVAESGPGLAFIAYPKAVTMMPLPTFWSILFFIMLLLLGLDSQFVEVEGQITSLVDLHPSLLRKGFHREIFIASICCVSYLLGLTMVTEGGMYVFQLFDYYAASGVCLLWVAFFECFAIAWIYGDDNFYDGIEDMIGYRPGPWMKYCWAVVTPLLCTGCFIFSLVKYVPLTYNKVYTYPAWAIGLGWCLALSSMVCVPLVMVIRLAQTEGPFLVRLKYLLTPREPNRWAVEREGAMPYSSRMAVNNTLRKPTHIIVETMM</sequence>
<dbReference type="GO" id="GO:0005886">
    <property type="term" value="C:plasma membrane"/>
    <property type="evidence" value="ECO:0007669"/>
    <property type="project" value="UniProtKB-SubCell"/>
</dbReference>
<evidence type="ECO:0000256" key="12">
    <source>
        <dbReference type="ARBA" id="ARBA00033998"/>
    </source>
</evidence>
<evidence type="ECO:0000256" key="17">
    <source>
        <dbReference type="PIRSR" id="PIRSR600175-2"/>
    </source>
</evidence>
<evidence type="ECO:0000256" key="19">
    <source>
        <dbReference type="SAM" id="MobiDB-lite"/>
    </source>
</evidence>
<dbReference type="PRINTS" id="PR00176">
    <property type="entry name" value="NANEUSMPORT"/>
</dbReference>
<dbReference type="PANTHER" id="PTHR11616">
    <property type="entry name" value="SODIUM/CHLORIDE DEPENDENT TRANSPORTER"/>
    <property type="match status" value="1"/>
</dbReference>
<keyword evidence="22" id="KW-1185">Reference proteome</keyword>
<keyword evidence="6 18" id="KW-0812">Transmembrane</keyword>
<comment type="subcellular location">
    <subcellularLocation>
        <location evidence="1">Cell membrane</location>
        <topology evidence="1">Multi-pass membrane protein</topology>
    </subcellularLocation>
</comment>
<evidence type="ECO:0000256" key="8">
    <source>
        <dbReference type="ARBA" id="ARBA00022847"/>
    </source>
</evidence>
<keyword evidence="16" id="KW-0479">Metal-binding</keyword>
<evidence type="ECO:0000256" key="5">
    <source>
        <dbReference type="ARBA" id="ARBA00022553"/>
    </source>
</evidence>
<feature type="binding site" evidence="16">
    <location>
        <position position="249"/>
    </location>
    <ligand>
        <name>Na(+)</name>
        <dbReference type="ChEBI" id="CHEBI:29101"/>
        <label>1</label>
    </ligand>
</feature>
<comment type="caution">
    <text evidence="21">The sequence shown here is derived from an EMBL/GenBank/DDBJ whole genome shotgun (WGS) entry which is preliminary data.</text>
</comment>
<evidence type="ECO:0000256" key="15">
    <source>
        <dbReference type="ARBA" id="ARBA00049351"/>
    </source>
</evidence>
<dbReference type="AlphaFoldDB" id="A0A6B0S1E8"/>
<dbReference type="GO" id="GO:0005332">
    <property type="term" value="F:gamma-aminobutyric acid:sodium:chloride symporter activity"/>
    <property type="evidence" value="ECO:0007669"/>
    <property type="project" value="TreeGrafter"/>
</dbReference>
<keyword evidence="8 18" id="KW-0769">Symport</keyword>
<feature type="binding site" evidence="16">
    <location>
        <position position="487"/>
    </location>
    <ligand>
        <name>Na(+)</name>
        <dbReference type="ChEBI" id="CHEBI:29101"/>
        <label>1</label>
    </ligand>
</feature>
<evidence type="ECO:0000256" key="20">
    <source>
        <dbReference type="SAM" id="Phobius"/>
    </source>
</evidence>
<keyword evidence="9 20" id="KW-1133">Transmembrane helix</keyword>
<feature type="transmembrane region" description="Helical" evidence="20">
    <location>
        <begin position="648"/>
        <end position="672"/>
    </location>
</feature>
<evidence type="ECO:0000256" key="3">
    <source>
        <dbReference type="ARBA" id="ARBA00022448"/>
    </source>
</evidence>
<dbReference type="Proteomes" id="UP000322234">
    <property type="component" value="Unassembled WGS sequence"/>
</dbReference>
<dbReference type="PROSITE" id="PS00754">
    <property type="entry name" value="NA_NEUROTRAN_SYMP_2"/>
    <property type="match status" value="1"/>
</dbReference>
<protein>
    <recommendedName>
        <fullName evidence="18">Transporter</fullName>
    </recommendedName>
</protein>
<feature type="transmembrane region" description="Helical" evidence="20">
    <location>
        <begin position="308"/>
        <end position="336"/>
    </location>
</feature>
<dbReference type="PROSITE" id="PS00610">
    <property type="entry name" value="NA_NEUROTRAN_SYMP_1"/>
    <property type="match status" value="1"/>
</dbReference>
<feature type="transmembrane region" description="Helical" evidence="20">
    <location>
        <begin position="401"/>
        <end position="422"/>
    </location>
</feature>
<evidence type="ECO:0000256" key="11">
    <source>
        <dbReference type="ARBA" id="ARBA00023180"/>
    </source>
</evidence>
<evidence type="ECO:0000256" key="7">
    <source>
        <dbReference type="ARBA" id="ARBA00022775"/>
    </source>
</evidence>
<keyword evidence="16" id="KW-0915">Sodium</keyword>
<feature type="region of interest" description="Disordered" evidence="19">
    <location>
        <begin position="202"/>
        <end position="228"/>
    </location>
</feature>
<evidence type="ECO:0000256" key="2">
    <source>
        <dbReference type="ARBA" id="ARBA00006123"/>
    </source>
</evidence>
<comment type="similarity">
    <text evidence="2">Belongs to the sodium:neurotransmitter symporter (SNF) (TC 2.A.22) family. SLC6A6 subfamily.</text>
</comment>
<feature type="transmembrane region" description="Helical" evidence="20">
    <location>
        <begin position="484"/>
        <end position="502"/>
    </location>
</feature>
<feature type="disulfide bond" evidence="17">
    <location>
        <begin position="348"/>
        <end position="357"/>
    </location>
</feature>
<evidence type="ECO:0000256" key="6">
    <source>
        <dbReference type="ARBA" id="ARBA00022692"/>
    </source>
</evidence>
<feature type="binding site" evidence="16">
    <location>
        <position position="245"/>
    </location>
    <ligand>
        <name>Na(+)</name>
        <dbReference type="ChEBI" id="CHEBI:29101"/>
        <label>1</label>
    </ligand>
</feature>
<evidence type="ECO:0000256" key="18">
    <source>
        <dbReference type="RuleBase" id="RU003732"/>
    </source>
</evidence>
<feature type="transmembrane region" description="Helical" evidence="20">
    <location>
        <begin position="514"/>
        <end position="540"/>
    </location>
</feature>
<accession>A0A6B0S1E8</accession>
<feature type="binding site" evidence="16">
    <location>
        <position position="242"/>
    </location>
    <ligand>
        <name>Na(+)</name>
        <dbReference type="ChEBI" id="CHEBI:29101"/>
        <label>1</label>
    </ligand>
</feature>
<evidence type="ECO:0000256" key="9">
    <source>
        <dbReference type="ARBA" id="ARBA00022989"/>
    </source>
</evidence>
<evidence type="ECO:0000313" key="22">
    <source>
        <dbReference type="Proteomes" id="UP000322234"/>
    </source>
</evidence>
<feature type="transmembrane region" description="Helical" evidence="20">
    <location>
        <begin position="728"/>
        <end position="754"/>
    </location>
</feature>
<dbReference type="GO" id="GO:0006836">
    <property type="term" value="P:neurotransmitter transport"/>
    <property type="evidence" value="ECO:0007669"/>
    <property type="project" value="UniProtKB-KW"/>
</dbReference>
<comment type="catalytic activity">
    <reaction evidence="15">
        <text>hypotaurine(out) + chloride(out) + 2 Na(+)(out) = hypotaurine(in) + chloride(in) + 2 Na(+)(in)</text>
        <dbReference type="Rhea" id="RHEA:71243"/>
        <dbReference type="ChEBI" id="CHEBI:17996"/>
        <dbReference type="ChEBI" id="CHEBI:29101"/>
        <dbReference type="ChEBI" id="CHEBI:57853"/>
    </reaction>
    <physiologicalReaction direction="left-to-right" evidence="15">
        <dbReference type="Rhea" id="RHEA:71244"/>
    </physiologicalReaction>
</comment>
<comment type="catalytic activity">
    <reaction evidence="12">
        <text>4-aminobutanoate(out) + chloride(out) + 2 Na(+)(out) = 4-aminobutanoate(in) + chloride(in) + 2 Na(+)(in)</text>
        <dbReference type="Rhea" id="RHEA:70687"/>
        <dbReference type="ChEBI" id="CHEBI:17996"/>
        <dbReference type="ChEBI" id="CHEBI:29101"/>
        <dbReference type="ChEBI" id="CHEBI:59888"/>
    </reaction>
    <physiologicalReaction direction="left-to-right" evidence="12">
        <dbReference type="Rhea" id="RHEA:70688"/>
    </physiologicalReaction>
</comment>
<dbReference type="PANTHER" id="PTHR11616:SF141">
    <property type="entry name" value="SODIUM- AND CHLORIDE-DEPENDENT TAURINE TRANSPORTER"/>
    <property type="match status" value="1"/>
</dbReference>
<dbReference type="Pfam" id="PF00209">
    <property type="entry name" value="SNF"/>
    <property type="match status" value="1"/>
</dbReference>
<evidence type="ECO:0000256" key="13">
    <source>
        <dbReference type="ARBA" id="ARBA00034027"/>
    </source>
</evidence>
<keyword evidence="3 18" id="KW-0813">Transport</keyword>
<dbReference type="InterPro" id="IPR002434">
    <property type="entry name" value="Na/ntran_symport_taurine"/>
</dbReference>
<feature type="transmembrane region" description="Helical" evidence="20">
    <location>
        <begin position="693"/>
        <end position="716"/>
    </location>
</feature>
<evidence type="ECO:0000256" key="1">
    <source>
        <dbReference type="ARBA" id="ARBA00004651"/>
    </source>
</evidence>
<feature type="binding site" evidence="16">
    <location>
        <position position="586"/>
    </location>
    <ligand>
        <name>Na(+)</name>
        <dbReference type="ChEBI" id="CHEBI:29101"/>
        <label>1</label>
    </ligand>
</feature>
<feature type="transmembrane region" description="Helical" evidence="20">
    <location>
        <begin position="560"/>
        <end position="586"/>
    </location>
</feature>
<feature type="binding site" evidence="16">
    <location>
        <position position="590"/>
    </location>
    <ligand>
        <name>Na(+)</name>
        <dbReference type="ChEBI" id="CHEBI:29101"/>
        <label>1</label>
    </ligand>
</feature>
<dbReference type="InterPro" id="IPR000175">
    <property type="entry name" value="Na/ntran_symport"/>
</dbReference>
<evidence type="ECO:0000256" key="4">
    <source>
        <dbReference type="ARBA" id="ARBA00022475"/>
    </source>
</evidence>
<proteinExistence type="inferred from homology"/>
<evidence type="ECO:0000256" key="16">
    <source>
        <dbReference type="PIRSR" id="PIRSR600175-1"/>
    </source>
</evidence>